<evidence type="ECO:0000256" key="13">
    <source>
        <dbReference type="SAM" id="Phobius"/>
    </source>
</evidence>
<dbReference type="Pfam" id="PF00664">
    <property type="entry name" value="ABC_membrane"/>
    <property type="match status" value="2"/>
</dbReference>
<comment type="catalytic activity">
    <reaction evidence="12">
        <text>ATP + H2O + xenobioticSide 1 = ADP + phosphate + xenobioticSide 2.</text>
        <dbReference type="EC" id="7.6.2.2"/>
    </reaction>
</comment>
<evidence type="ECO:0000313" key="17">
    <source>
        <dbReference type="Proteomes" id="UP000008311"/>
    </source>
</evidence>
<sequence length="1481" mass="164639">MEDLWTLFCGDSGSSDIKGRPFGSDFVVLSQPSSCVNHSLIIFLDFLLLVLLLFISIQKSSLKRDKIPPRYRGLSYLQIGSLVFNGGLGFVYLCSGAWILEEKLRKDQSALPLSRSLLLFFQGFTWLLVSLTISLRGKQLPRTPLRLLAVVAFVVAGIVCALSLFAAILGDIVSVKTALDVVSFPGAILMLFCAYKSYVEEEVDISENGLYAPLNGETDGISKADSFVQVTPFGKAGFFSSMSFWWLNSLMKKGKEKTLEDEDIPKLRQAEQAESCYLMFLEQVNKQKQAKSSSQPSLFRTIISCHWKDILISGFFAMLKILTLSAGPLLLNNFILVAEGKASFKYEGYVLALTLFISKSLESLSQRQWYFRSRLIGLKVRSLLTAAIYRKQLRLSNTGRLMHSGSEIMNYVTVDAYRIGEFPFWFHQTWTTSLQLCISLVILFNAVGLATLAALVVIIITVLCNTPLAKLQHKFQSKLMEAQDERLKACSEALVNMKVLKLYAWESHFKNVIENLREVEHKWLSAVQLRKAYNSFLFWSSPLLVSAATFGACYFLKVPLHANNVFTFVATLRLVQDPIRTIPDVIGVVIQAKVAFARILKFLEAPELQNGNLQQKQSMDSANHATLITSANFSWEENSSKPTLRNVNLEIRPGDKVAICGEVGSGKSTLLASILGEVPNTVGTIQVSGRIAYVSQTAWIQTGTIRENILFGSAMDSQRYQDTLERCSLVKDFELLPYGDLTEIGERGVNLSGGQKQRIQLARALYQDADIYLLDDPFSAVDAQTATSLFNEYVMGALARKTVLLVTHQVDFLPAFDSVLLMSDGEILRAAPYHQLLASSQEFQELVNAHRETAGSERLTDITNTQKRGSSTVEIKKTYVEKQLKVAKGDQLIKQEERETGDTGLKPYLQYLNQNKGYLYFSIAALSHLTFVIGQIAQNSWMAANVDKPQVSPLRLIAVYLIIGVSSTLFLLCRSLSTVVLGLQSSKSLFSQLLNSLFRAPMSFYDSTPLGRILSRVSSDLSIVDLDVPFSLIFAIGATTNAYSNLGVLAVVTWQVLFVSIPMIILAIRLQRYYFASAKELMRINGTTKSLVANHLAESVAGAMTIRAFGEEERFFAKNLDLIDTNASPFFHSFAANEWLIQRLETLSATVLASAALCMVLLPPGTFSSGFIGMALSYGLSLNMSLVFSIQNQCTIANYIISVERLNQYMHIPSEAPEVIQDNRPPSNWPAVGKVDICDLQIRYRPNAPLVLRGISCTFQGGHKIGIVGRTGSGKTTLIGALFRLVEPAGGKIIVDGIDISRIGLHDLRSRFGIIPQDPTLFNGTVRYNLDPLSQHSDKEIWEVLGKCQLREAVQEKEQGLDSMIVEDGANWSMGQRQLFCLGRALLRRSRVLVLDEATASIDNATDLILQKTIRTEFADCTVITVAHRIPTVMDCTMVLAISDGKIVEYDEPMKLMKNESSLFGQLVKEYWSHYHSAESR</sequence>
<dbReference type="OrthoDB" id="6500128at2759"/>
<feature type="transmembrane region" description="Helical" evidence="13">
    <location>
        <begin position="1046"/>
        <end position="1068"/>
    </location>
</feature>
<evidence type="ECO:0000313" key="16">
    <source>
        <dbReference type="EMBL" id="EEF49009.1"/>
    </source>
</evidence>
<dbReference type="InterPro" id="IPR044726">
    <property type="entry name" value="ABCC_6TM_D2"/>
</dbReference>
<feature type="transmembrane region" description="Helical" evidence="13">
    <location>
        <begin position="112"/>
        <end position="135"/>
    </location>
</feature>
<dbReference type="CDD" id="cd03250">
    <property type="entry name" value="ABCC_MRP_domain1"/>
    <property type="match status" value="1"/>
</dbReference>
<evidence type="ECO:0000256" key="3">
    <source>
        <dbReference type="ARBA" id="ARBA00012191"/>
    </source>
</evidence>
<feature type="transmembrane region" description="Helical" evidence="13">
    <location>
        <begin position="310"/>
        <end position="331"/>
    </location>
</feature>
<evidence type="ECO:0000259" key="14">
    <source>
        <dbReference type="PROSITE" id="PS50893"/>
    </source>
</evidence>
<dbReference type="GO" id="GO:0055085">
    <property type="term" value="P:transmembrane transport"/>
    <property type="evidence" value="ECO:0000318"/>
    <property type="project" value="GO_Central"/>
</dbReference>
<dbReference type="PROSITE" id="PS00211">
    <property type="entry name" value="ABC_TRANSPORTER_1"/>
    <property type="match status" value="1"/>
</dbReference>
<dbReference type="PROSITE" id="PS50929">
    <property type="entry name" value="ABC_TM1F"/>
    <property type="match status" value="2"/>
</dbReference>
<protein>
    <recommendedName>
        <fullName evidence="3">ABC-type xenobiotic transporter</fullName>
        <ecNumber evidence="3">7.6.2.2</ecNumber>
    </recommendedName>
</protein>
<comment type="similarity">
    <text evidence="2">Belongs to the ABC transporter superfamily. ABCC family. Conjugate transporter (TC 3.A.1.208) subfamily.</text>
</comment>
<feature type="transmembrane region" description="Helical" evidence="13">
    <location>
        <begin position="536"/>
        <end position="556"/>
    </location>
</feature>
<dbReference type="GO" id="GO:0016887">
    <property type="term" value="F:ATP hydrolysis activity"/>
    <property type="evidence" value="ECO:0007669"/>
    <property type="project" value="InterPro"/>
</dbReference>
<dbReference type="GO" id="GO:0008559">
    <property type="term" value="F:ABC-type xenobiotic transporter activity"/>
    <property type="evidence" value="ECO:0007669"/>
    <property type="project" value="UniProtKB-EC"/>
</dbReference>
<reference evidence="17" key="1">
    <citation type="journal article" date="2010" name="Nat. Biotechnol.">
        <title>Draft genome sequence of the oilseed species Ricinus communis.</title>
        <authorList>
            <person name="Chan A.P."/>
            <person name="Crabtree J."/>
            <person name="Zhao Q."/>
            <person name="Lorenzi H."/>
            <person name="Orvis J."/>
            <person name="Puiu D."/>
            <person name="Melake-Berhan A."/>
            <person name="Jones K.M."/>
            <person name="Redman J."/>
            <person name="Chen G."/>
            <person name="Cahoon E.B."/>
            <person name="Gedil M."/>
            <person name="Stanke M."/>
            <person name="Haas B.J."/>
            <person name="Wortman J.R."/>
            <person name="Fraser-Liggett C.M."/>
            <person name="Ravel J."/>
            <person name="Rabinowicz P.D."/>
        </authorList>
    </citation>
    <scope>NUCLEOTIDE SEQUENCE [LARGE SCALE GENOMIC DNA]</scope>
    <source>
        <strain evidence="17">cv. Hale</strain>
    </source>
</reference>
<dbReference type="InterPro" id="IPR050173">
    <property type="entry name" value="ABC_transporter_C-like"/>
</dbReference>
<dbReference type="SMART" id="SM00382">
    <property type="entry name" value="AAA"/>
    <property type="match status" value="2"/>
</dbReference>
<evidence type="ECO:0000256" key="9">
    <source>
        <dbReference type="ARBA" id="ARBA00022967"/>
    </source>
</evidence>
<dbReference type="Pfam" id="PF00005">
    <property type="entry name" value="ABC_tran"/>
    <property type="match status" value="2"/>
</dbReference>
<evidence type="ECO:0000256" key="2">
    <source>
        <dbReference type="ARBA" id="ARBA00009726"/>
    </source>
</evidence>
<dbReference type="FunCoup" id="B9RIN7">
    <property type="interactions" value="1"/>
</dbReference>
<dbReference type="OMA" id="SIWISKW"/>
<evidence type="ECO:0000256" key="4">
    <source>
        <dbReference type="ARBA" id="ARBA00022448"/>
    </source>
</evidence>
<dbReference type="InterPro" id="IPR003439">
    <property type="entry name" value="ABC_transporter-like_ATP-bd"/>
</dbReference>
<evidence type="ECO:0000256" key="11">
    <source>
        <dbReference type="ARBA" id="ARBA00023136"/>
    </source>
</evidence>
<dbReference type="InParanoid" id="B9RIN7"/>
<dbReference type="FunFam" id="1.20.1560.10:FF:000002">
    <property type="entry name" value="ABC transporter C family member 5"/>
    <property type="match status" value="1"/>
</dbReference>
<dbReference type="CDD" id="cd18579">
    <property type="entry name" value="ABC_6TM_ABCC_D1"/>
    <property type="match status" value="1"/>
</dbReference>
<dbReference type="KEGG" id="rcu:8277053"/>
<dbReference type="GO" id="GO:0140359">
    <property type="term" value="F:ABC-type transporter activity"/>
    <property type="evidence" value="ECO:0000318"/>
    <property type="project" value="GO_Central"/>
</dbReference>
<dbReference type="InterPro" id="IPR011527">
    <property type="entry name" value="ABC1_TM_dom"/>
</dbReference>
<dbReference type="EC" id="7.6.2.2" evidence="3"/>
<dbReference type="InterPro" id="IPR056228">
    <property type="entry name" value="ABCC10-like_N"/>
</dbReference>
<dbReference type="GO" id="GO:0016491">
    <property type="term" value="F:oxidoreductase activity"/>
    <property type="evidence" value="ECO:0007669"/>
    <property type="project" value="UniProtKB-KW"/>
</dbReference>
<feature type="domain" description="ABC transmembrane type-1" evidence="15">
    <location>
        <begin position="311"/>
        <end position="591"/>
    </location>
</feature>
<keyword evidence="4" id="KW-0813">Transport</keyword>
<feature type="domain" description="ABC transporter" evidence="14">
    <location>
        <begin position="1235"/>
        <end position="1469"/>
    </location>
</feature>
<dbReference type="Gene3D" id="3.40.50.300">
    <property type="entry name" value="P-loop containing nucleotide triphosphate hydrolases"/>
    <property type="match status" value="2"/>
</dbReference>
<dbReference type="InterPro" id="IPR044746">
    <property type="entry name" value="ABCC_6TM_D1"/>
</dbReference>
<dbReference type="InterPro" id="IPR036640">
    <property type="entry name" value="ABC1_TM_sf"/>
</dbReference>
<dbReference type="GO" id="GO:0005524">
    <property type="term" value="F:ATP binding"/>
    <property type="evidence" value="ECO:0007669"/>
    <property type="project" value="UniProtKB-KW"/>
</dbReference>
<dbReference type="FunFam" id="3.40.50.300:FF:000169">
    <property type="entry name" value="ABC transporter C family member 3"/>
    <property type="match status" value="1"/>
</dbReference>
<keyword evidence="16" id="KW-0560">Oxidoreductase</keyword>
<dbReference type="eggNOG" id="KOG0054">
    <property type="taxonomic scope" value="Eukaryota"/>
</dbReference>
<dbReference type="Gene3D" id="1.20.1560.10">
    <property type="entry name" value="ABC transporter type 1, transmembrane domain"/>
    <property type="match status" value="2"/>
</dbReference>
<keyword evidence="10 13" id="KW-1133">Transmembrane helix</keyword>
<dbReference type="CDD" id="cd18580">
    <property type="entry name" value="ABC_6TM_ABCC_D2"/>
    <property type="match status" value="1"/>
</dbReference>
<name>B9RIN7_RICCO</name>
<evidence type="ECO:0000256" key="10">
    <source>
        <dbReference type="ARBA" id="ARBA00022989"/>
    </source>
</evidence>
<dbReference type="PANTHER" id="PTHR24223">
    <property type="entry name" value="ATP-BINDING CASSETTE SUB-FAMILY C"/>
    <property type="match status" value="1"/>
</dbReference>
<evidence type="ECO:0000256" key="6">
    <source>
        <dbReference type="ARBA" id="ARBA00022737"/>
    </source>
</evidence>
<evidence type="ECO:0000256" key="12">
    <source>
        <dbReference type="ARBA" id="ARBA00034018"/>
    </source>
</evidence>
<keyword evidence="5 13" id="KW-0812">Transmembrane</keyword>
<feature type="transmembrane region" description="Helical" evidence="13">
    <location>
        <begin position="436"/>
        <end position="463"/>
    </location>
</feature>
<keyword evidence="7" id="KW-0547">Nucleotide-binding</keyword>
<comment type="subcellular location">
    <subcellularLocation>
        <location evidence="1">Membrane</location>
        <topology evidence="1">Multi-pass membrane protein</topology>
    </subcellularLocation>
</comment>
<dbReference type="GO" id="GO:0016020">
    <property type="term" value="C:membrane"/>
    <property type="evidence" value="ECO:0007669"/>
    <property type="project" value="UniProtKB-SubCell"/>
</dbReference>
<dbReference type="FunFam" id="3.40.50.300:FF:000923">
    <property type="entry name" value="ABC transporter C family member 10"/>
    <property type="match status" value="1"/>
</dbReference>
<dbReference type="PROSITE" id="PS50893">
    <property type="entry name" value="ABC_TRANSPORTER_2"/>
    <property type="match status" value="2"/>
</dbReference>
<dbReference type="Proteomes" id="UP000008311">
    <property type="component" value="Unassembled WGS sequence"/>
</dbReference>
<dbReference type="SUPFAM" id="SSF52540">
    <property type="entry name" value="P-loop containing nucleoside triphosphate hydrolases"/>
    <property type="match status" value="2"/>
</dbReference>
<feature type="transmembrane region" description="Helical" evidence="13">
    <location>
        <begin position="147"/>
        <end position="169"/>
    </location>
</feature>
<evidence type="ECO:0000256" key="8">
    <source>
        <dbReference type="ARBA" id="ARBA00022840"/>
    </source>
</evidence>
<dbReference type="PANTHER" id="PTHR24223:SF369">
    <property type="entry name" value="ABC TRANSPORTER C FAMILY MEMBER 10"/>
    <property type="match status" value="1"/>
</dbReference>
<keyword evidence="17" id="KW-1185">Reference proteome</keyword>
<gene>
    <name evidence="16" type="ORF">RCOM_1581350</name>
</gene>
<keyword evidence="9" id="KW-1278">Translocase</keyword>
<dbReference type="EMBL" id="EQ973781">
    <property type="protein sequence ID" value="EEF49009.1"/>
    <property type="molecule type" value="Genomic_DNA"/>
</dbReference>
<feature type="transmembrane region" description="Helical" evidence="13">
    <location>
        <begin position="918"/>
        <end position="937"/>
    </location>
</feature>
<evidence type="ECO:0000256" key="1">
    <source>
        <dbReference type="ARBA" id="ARBA00004141"/>
    </source>
</evidence>
<evidence type="ECO:0000256" key="5">
    <source>
        <dbReference type="ARBA" id="ARBA00022692"/>
    </source>
</evidence>
<proteinExistence type="inferred from homology"/>
<feature type="transmembrane region" description="Helical" evidence="13">
    <location>
        <begin position="36"/>
        <end position="55"/>
    </location>
</feature>
<evidence type="ECO:0000256" key="7">
    <source>
        <dbReference type="ARBA" id="ARBA00022741"/>
    </source>
</evidence>
<accession>B9RIN7</accession>
<dbReference type="InterPro" id="IPR017871">
    <property type="entry name" value="ABC_transporter-like_CS"/>
</dbReference>
<dbReference type="CDD" id="cd03244">
    <property type="entry name" value="ABCC_MRP_domain2"/>
    <property type="match status" value="1"/>
</dbReference>
<feature type="domain" description="ABC transmembrane type-1" evidence="15">
    <location>
        <begin position="929"/>
        <end position="1198"/>
    </location>
</feature>
<dbReference type="SUPFAM" id="SSF90123">
    <property type="entry name" value="ABC transporter transmembrane region"/>
    <property type="match status" value="2"/>
</dbReference>
<keyword evidence="6" id="KW-0677">Repeat</keyword>
<organism evidence="16 17">
    <name type="scientific">Ricinus communis</name>
    <name type="common">Castor bean</name>
    <dbReference type="NCBI Taxonomy" id="3988"/>
    <lineage>
        <taxon>Eukaryota</taxon>
        <taxon>Viridiplantae</taxon>
        <taxon>Streptophyta</taxon>
        <taxon>Embryophyta</taxon>
        <taxon>Tracheophyta</taxon>
        <taxon>Spermatophyta</taxon>
        <taxon>Magnoliopsida</taxon>
        <taxon>eudicotyledons</taxon>
        <taxon>Gunneridae</taxon>
        <taxon>Pentapetalae</taxon>
        <taxon>rosids</taxon>
        <taxon>fabids</taxon>
        <taxon>Malpighiales</taxon>
        <taxon>Euphorbiaceae</taxon>
        <taxon>Acalyphoideae</taxon>
        <taxon>Acalypheae</taxon>
        <taxon>Ricinus</taxon>
    </lineage>
</organism>
<dbReference type="FunFam" id="1.20.1560.10:FF:000003">
    <property type="entry name" value="ABC transporter C family member 10"/>
    <property type="match status" value="1"/>
</dbReference>
<dbReference type="STRING" id="3988.B9RIN7"/>
<feature type="transmembrane region" description="Helical" evidence="13">
    <location>
        <begin position="76"/>
        <end position="100"/>
    </location>
</feature>
<keyword evidence="8" id="KW-0067">ATP-binding</keyword>
<dbReference type="InterPro" id="IPR027417">
    <property type="entry name" value="P-loop_NTPase"/>
</dbReference>
<feature type="transmembrane region" description="Helical" evidence="13">
    <location>
        <begin position="957"/>
        <end position="983"/>
    </location>
</feature>
<evidence type="ECO:0000259" key="15">
    <source>
        <dbReference type="PROSITE" id="PS50929"/>
    </source>
</evidence>
<dbReference type="InterPro" id="IPR003593">
    <property type="entry name" value="AAA+_ATPase"/>
</dbReference>
<dbReference type="Pfam" id="PF24358">
    <property type="entry name" value="ABCC10_N"/>
    <property type="match status" value="1"/>
</dbReference>
<feature type="domain" description="ABC transporter" evidence="14">
    <location>
        <begin position="628"/>
        <end position="849"/>
    </location>
</feature>
<keyword evidence="11 13" id="KW-0472">Membrane</keyword>